<reference evidence="1 2" key="1">
    <citation type="submission" date="2019-07" db="EMBL/GenBank/DDBJ databases">
        <title>Georgenia wutianyii sp. nov. and Georgenia *** sp. nov. isolated from plateau pika (Ochotona curzoniae) in the Qinghai-Tibet plateau of China.</title>
        <authorList>
            <person name="Tian Z."/>
        </authorList>
    </citation>
    <scope>NUCLEOTIDE SEQUENCE [LARGE SCALE GENOMIC DNA]</scope>
    <source>
        <strain evidence="1 2">Z446</strain>
    </source>
</reference>
<proteinExistence type="predicted"/>
<organism evidence="1 2">
    <name type="scientific">Georgenia yuyongxinii</name>
    <dbReference type="NCBI Taxonomy" id="2589797"/>
    <lineage>
        <taxon>Bacteria</taxon>
        <taxon>Bacillati</taxon>
        <taxon>Actinomycetota</taxon>
        <taxon>Actinomycetes</taxon>
        <taxon>Micrococcales</taxon>
        <taxon>Bogoriellaceae</taxon>
        <taxon>Georgenia</taxon>
    </lineage>
</organism>
<dbReference type="AlphaFoldDB" id="A0A552WQH6"/>
<dbReference type="Gene3D" id="3.40.50.2000">
    <property type="entry name" value="Glycogen Phosphorylase B"/>
    <property type="match status" value="1"/>
</dbReference>
<dbReference type="Proteomes" id="UP000318693">
    <property type="component" value="Unassembled WGS sequence"/>
</dbReference>
<gene>
    <name evidence="1" type="ORF">FJ693_12550</name>
</gene>
<dbReference type="EMBL" id="VJXR01000037">
    <property type="protein sequence ID" value="TRW44733.1"/>
    <property type="molecule type" value="Genomic_DNA"/>
</dbReference>
<name>A0A552WQH6_9MICO</name>
<dbReference type="PANTHER" id="PTHR12526:SF627">
    <property type="entry name" value="D-RHAMNOSYLTRANSFERASE WBPZ"/>
    <property type="match status" value="1"/>
</dbReference>
<sequence>MRVLVWHVHGSWLTGFLQGAHDYLLPVVPGRGPDGRGRARTWSWPANAREVTPAGLREAACDVVVLQRADELRLLEEWTGLRAGVDVPAVYVEHNAPPEKAAATVHPLAGRSDIPVVHVTAFNALMWDCGTAPTAVIEHGVPDPGYRYTGESERLGVVVNEPVRRWRVAGTDVLLRLAETVPVEVYGMGMAALAQRAPSLTGFLHDDVPQDAMHDLLARHRAYLHPYRWTSLGLSLIEAMLLGLPVLALATTAAPESVPTTAGVVSADPGALAAAARRWLADPAEAHERGLAAREHALARFGLARFLDQWDQVLKEVVR</sequence>
<keyword evidence="1" id="KW-0808">Transferase</keyword>
<dbReference type="Pfam" id="PF13692">
    <property type="entry name" value="Glyco_trans_1_4"/>
    <property type="match status" value="1"/>
</dbReference>
<evidence type="ECO:0000313" key="2">
    <source>
        <dbReference type="Proteomes" id="UP000318693"/>
    </source>
</evidence>
<comment type="caution">
    <text evidence="1">The sequence shown here is derived from an EMBL/GenBank/DDBJ whole genome shotgun (WGS) entry which is preliminary data.</text>
</comment>
<dbReference type="GO" id="GO:0016740">
    <property type="term" value="F:transferase activity"/>
    <property type="evidence" value="ECO:0007669"/>
    <property type="project" value="UniProtKB-KW"/>
</dbReference>
<accession>A0A552WQH6</accession>
<protein>
    <submittedName>
        <fullName evidence="1">Glycosyltransferase family 4 protein</fullName>
    </submittedName>
</protein>
<dbReference type="SUPFAM" id="SSF53756">
    <property type="entry name" value="UDP-Glycosyltransferase/glycogen phosphorylase"/>
    <property type="match status" value="1"/>
</dbReference>
<dbReference type="RefSeq" id="WP_143418857.1">
    <property type="nucleotide sequence ID" value="NZ_VJXR01000037.1"/>
</dbReference>
<keyword evidence="2" id="KW-1185">Reference proteome</keyword>
<evidence type="ECO:0000313" key="1">
    <source>
        <dbReference type="EMBL" id="TRW44733.1"/>
    </source>
</evidence>
<dbReference type="PANTHER" id="PTHR12526">
    <property type="entry name" value="GLYCOSYLTRANSFERASE"/>
    <property type="match status" value="1"/>
</dbReference>